<dbReference type="InterPro" id="IPR029063">
    <property type="entry name" value="SAM-dependent_MTases_sf"/>
</dbReference>
<feature type="binding site" evidence="7 8">
    <location>
        <position position="27"/>
    </location>
    <ligand>
        <name>S-adenosyl-L-methionine</name>
        <dbReference type="ChEBI" id="CHEBI:59789"/>
    </ligand>
</feature>
<keyword evidence="1 7" id="KW-0963">Cytoplasm</keyword>
<dbReference type="InterPro" id="IPR023165">
    <property type="entry name" value="rRNA_Ade_diMease-like_C"/>
</dbReference>
<dbReference type="Pfam" id="PF00398">
    <property type="entry name" value="RrnaAD"/>
    <property type="match status" value="1"/>
</dbReference>
<reference evidence="10 11" key="1">
    <citation type="journal article" date="2016" name="Nat. Commun.">
        <title>Thousands of microbial genomes shed light on interconnected biogeochemical processes in an aquifer system.</title>
        <authorList>
            <person name="Anantharaman K."/>
            <person name="Brown C.T."/>
            <person name="Hug L.A."/>
            <person name="Sharon I."/>
            <person name="Castelle C.J."/>
            <person name="Probst A.J."/>
            <person name="Thomas B.C."/>
            <person name="Singh A."/>
            <person name="Wilkins M.J."/>
            <person name="Karaoz U."/>
            <person name="Brodie E.L."/>
            <person name="Williams K.H."/>
            <person name="Hubbard S.S."/>
            <person name="Banfield J.F."/>
        </authorList>
    </citation>
    <scope>NUCLEOTIDE SEQUENCE [LARGE SCALE GENOMIC DNA]</scope>
</reference>
<keyword evidence="4 7" id="KW-0808">Transferase</keyword>
<dbReference type="EMBL" id="METM01000021">
    <property type="protein sequence ID" value="OGB89634.1"/>
    <property type="molecule type" value="Genomic_DNA"/>
</dbReference>
<dbReference type="CDD" id="cd02440">
    <property type="entry name" value="AdoMet_MTases"/>
    <property type="match status" value="1"/>
</dbReference>
<name>A0A1F4Q130_UNCSA</name>
<evidence type="ECO:0000256" key="3">
    <source>
        <dbReference type="ARBA" id="ARBA00022603"/>
    </source>
</evidence>
<comment type="subcellular location">
    <subcellularLocation>
        <location evidence="7">Cytoplasm</location>
    </subcellularLocation>
</comment>
<dbReference type="PROSITE" id="PS01131">
    <property type="entry name" value="RRNA_A_DIMETH"/>
    <property type="match status" value="1"/>
</dbReference>
<feature type="binding site" evidence="7 8">
    <location>
        <position position="100"/>
    </location>
    <ligand>
        <name>S-adenosyl-L-methionine</name>
        <dbReference type="ChEBI" id="CHEBI:59789"/>
    </ligand>
</feature>
<dbReference type="InterPro" id="IPR001737">
    <property type="entry name" value="KsgA/Erm"/>
</dbReference>
<dbReference type="Proteomes" id="UP000178724">
    <property type="component" value="Unassembled WGS sequence"/>
</dbReference>
<dbReference type="GO" id="GO:0003723">
    <property type="term" value="F:RNA binding"/>
    <property type="evidence" value="ECO:0007669"/>
    <property type="project" value="UniProtKB-UniRule"/>
</dbReference>
<keyword evidence="3 7" id="KW-0489">Methyltransferase</keyword>
<evidence type="ECO:0000259" key="9">
    <source>
        <dbReference type="SMART" id="SM00650"/>
    </source>
</evidence>
<dbReference type="EC" id="2.1.1.182" evidence="7"/>
<evidence type="ECO:0000256" key="7">
    <source>
        <dbReference type="HAMAP-Rule" id="MF_00607"/>
    </source>
</evidence>
<dbReference type="Gene3D" id="1.10.8.100">
    <property type="entry name" value="Ribosomal RNA adenine dimethylase-like, domain 2"/>
    <property type="match status" value="1"/>
</dbReference>
<keyword evidence="5 7" id="KW-0949">S-adenosyl-L-methionine</keyword>
<evidence type="ECO:0000256" key="1">
    <source>
        <dbReference type="ARBA" id="ARBA00022490"/>
    </source>
</evidence>
<feature type="binding site" evidence="7 8">
    <location>
        <position position="120"/>
    </location>
    <ligand>
        <name>S-adenosyl-L-methionine</name>
        <dbReference type="ChEBI" id="CHEBI:59789"/>
    </ligand>
</feature>
<proteinExistence type="inferred from homology"/>
<keyword evidence="2 7" id="KW-0698">rRNA processing</keyword>
<sequence length="272" mass="30256">MTPTLADITKGILEAYNRRTRKRLGQHFLIDPKVLERIIKAGKLGPDDLVIEIGSGLGIVTAEIARLVHHVIAIEIDKELVSISREVLAARGNINFVAEDILKVDLAKLALGRNYKVIGNLPYYITAPIVEKILTAAEKPEIAVLMTQKEVAERMAAAPGTKKYGSFSVFCQFHARIKLESFVSKSSFIPWPEVGSAIISLIPHTSSLFPGLDEKLFFDLVHAAFQQRRKQLRNSLKDFEVTGAGIDLNRRPEELSLEEFAALANYCYNSNQ</sequence>
<dbReference type="SUPFAM" id="SSF53335">
    <property type="entry name" value="S-adenosyl-L-methionine-dependent methyltransferases"/>
    <property type="match status" value="1"/>
</dbReference>
<dbReference type="AlphaFoldDB" id="A0A1F4Q130"/>
<dbReference type="Gene3D" id="3.40.50.150">
    <property type="entry name" value="Vaccinia Virus protein VP39"/>
    <property type="match status" value="1"/>
</dbReference>
<dbReference type="NCBIfam" id="TIGR00755">
    <property type="entry name" value="ksgA"/>
    <property type="match status" value="1"/>
</dbReference>
<dbReference type="FunFam" id="1.10.8.100:FF:000001">
    <property type="entry name" value="Ribosomal RNA small subunit methyltransferase A"/>
    <property type="match status" value="1"/>
</dbReference>
<comment type="similarity">
    <text evidence="7">Belongs to the class I-like SAM-binding methyltransferase superfamily. rRNA adenine N(6)-methyltransferase family. RsmA subfamily.</text>
</comment>
<dbReference type="HAMAP" id="MF_00607">
    <property type="entry name" value="16SrRNA_methyltr_A"/>
    <property type="match status" value="1"/>
</dbReference>
<dbReference type="PANTHER" id="PTHR11727">
    <property type="entry name" value="DIMETHYLADENOSINE TRANSFERASE"/>
    <property type="match status" value="1"/>
</dbReference>
<dbReference type="InterPro" id="IPR011530">
    <property type="entry name" value="rRNA_adenine_dimethylase"/>
</dbReference>
<dbReference type="PROSITE" id="PS51689">
    <property type="entry name" value="SAM_RNA_A_N6_MT"/>
    <property type="match status" value="1"/>
</dbReference>
<keyword evidence="6 7" id="KW-0694">RNA-binding</keyword>
<dbReference type="PANTHER" id="PTHR11727:SF7">
    <property type="entry name" value="DIMETHYLADENOSINE TRANSFERASE-RELATED"/>
    <property type="match status" value="1"/>
</dbReference>
<evidence type="ECO:0000256" key="8">
    <source>
        <dbReference type="PROSITE-ProRule" id="PRU01026"/>
    </source>
</evidence>
<evidence type="ECO:0000313" key="11">
    <source>
        <dbReference type="Proteomes" id="UP000178724"/>
    </source>
</evidence>
<organism evidence="10 11">
    <name type="scientific">candidate division WOR-1 bacterium RIFCSPHIGHO2_01_FULL_53_15</name>
    <dbReference type="NCBI Taxonomy" id="1802564"/>
    <lineage>
        <taxon>Bacteria</taxon>
        <taxon>Bacillati</taxon>
        <taxon>Saganbacteria</taxon>
    </lineage>
</organism>
<feature type="binding site" evidence="7 8">
    <location>
        <position position="54"/>
    </location>
    <ligand>
        <name>S-adenosyl-L-methionine</name>
        <dbReference type="ChEBI" id="CHEBI:59789"/>
    </ligand>
</feature>
<dbReference type="FunFam" id="3.40.50.150:FF:000023">
    <property type="entry name" value="Ribosomal RNA small subunit methyltransferase A"/>
    <property type="match status" value="1"/>
</dbReference>
<comment type="caution">
    <text evidence="10">The sequence shown here is derived from an EMBL/GenBank/DDBJ whole genome shotgun (WGS) entry which is preliminary data.</text>
</comment>
<comment type="catalytic activity">
    <reaction evidence="7">
        <text>adenosine(1518)/adenosine(1519) in 16S rRNA + 4 S-adenosyl-L-methionine = N(6)-dimethyladenosine(1518)/N(6)-dimethyladenosine(1519) in 16S rRNA + 4 S-adenosyl-L-homocysteine + 4 H(+)</text>
        <dbReference type="Rhea" id="RHEA:19609"/>
        <dbReference type="Rhea" id="RHEA-COMP:10232"/>
        <dbReference type="Rhea" id="RHEA-COMP:10233"/>
        <dbReference type="ChEBI" id="CHEBI:15378"/>
        <dbReference type="ChEBI" id="CHEBI:57856"/>
        <dbReference type="ChEBI" id="CHEBI:59789"/>
        <dbReference type="ChEBI" id="CHEBI:74411"/>
        <dbReference type="ChEBI" id="CHEBI:74493"/>
        <dbReference type="EC" id="2.1.1.182"/>
    </reaction>
</comment>
<evidence type="ECO:0000256" key="5">
    <source>
        <dbReference type="ARBA" id="ARBA00022691"/>
    </source>
</evidence>
<feature type="binding site" evidence="7 8">
    <location>
        <position position="75"/>
    </location>
    <ligand>
        <name>S-adenosyl-L-methionine</name>
        <dbReference type="ChEBI" id="CHEBI:59789"/>
    </ligand>
</feature>
<comment type="function">
    <text evidence="7">Specifically dimethylates two adjacent adenosines (A1518 and A1519) in the loop of a conserved hairpin near the 3'-end of 16S rRNA in the 30S particle. May play a critical role in biogenesis of 30S subunits.</text>
</comment>
<protein>
    <recommendedName>
        <fullName evidence="7">Ribosomal RNA small subunit methyltransferase A</fullName>
        <ecNumber evidence="7">2.1.1.182</ecNumber>
    </recommendedName>
    <alternativeName>
        <fullName evidence="7">16S rRNA (adenine(1518)-N(6)/adenine(1519)-N(6))-dimethyltransferase</fullName>
    </alternativeName>
    <alternativeName>
        <fullName evidence="7">16S rRNA dimethyladenosine transferase</fullName>
    </alternativeName>
    <alternativeName>
        <fullName evidence="7">16S rRNA dimethylase</fullName>
    </alternativeName>
    <alternativeName>
        <fullName evidence="7">S-adenosylmethionine-6-N', N'-adenosyl(rRNA) dimethyltransferase</fullName>
    </alternativeName>
</protein>
<evidence type="ECO:0000256" key="4">
    <source>
        <dbReference type="ARBA" id="ARBA00022679"/>
    </source>
</evidence>
<dbReference type="InterPro" id="IPR020598">
    <property type="entry name" value="rRNA_Ade_methylase_Trfase_N"/>
</dbReference>
<gene>
    <name evidence="7" type="primary">rsmA</name>
    <name evidence="7" type="synonym">ksgA</name>
    <name evidence="10" type="ORF">A2625_05825</name>
</gene>
<evidence type="ECO:0000256" key="6">
    <source>
        <dbReference type="ARBA" id="ARBA00022884"/>
    </source>
</evidence>
<feature type="domain" description="Ribosomal RNA adenine methylase transferase N-terminal" evidence="9">
    <location>
        <begin position="34"/>
        <end position="205"/>
    </location>
</feature>
<dbReference type="InterPro" id="IPR020596">
    <property type="entry name" value="rRNA_Ade_Mease_Trfase_CS"/>
</dbReference>
<dbReference type="GO" id="GO:0005829">
    <property type="term" value="C:cytosol"/>
    <property type="evidence" value="ECO:0007669"/>
    <property type="project" value="TreeGrafter"/>
</dbReference>
<dbReference type="GO" id="GO:0052908">
    <property type="term" value="F:16S rRNA (adenine(1518)-N(6)/adenine(1519)-N(6))-dimethyltransferase activity"/>
    <property type="evidence" value="ECO:0007669"/>
    <property type="project" value="UniProtKB-EC"/>
</dbReference>
<evidence type="ECO:0000313" key="10">
    <source>
        <dbReference type="EMBL" id="OGB89634.1"/>
    </source>
</evidence>
<accession>A0A1F4Q130</accession>
<evidence type="ECO:0000256" key="2">
    <source>
        <dbReference type="ARBA" id="ARBA00022552"/>
    </source>
</evidence>
<dbReference type="SMART" id="SM00650">
    <property type="entry name" value="rADc"/>
    <property type="match status" value="1"/>
</dbReference>
<feature type="binding site" evidence="7 8">
    <location>
        <position position="29"/>
    </location>
    <ligand>
        <name>S-adenosyl-L-methionine</name>
        <dbReference type="ChEBI" id="CHEBI:59789"/>
    </ligand>
</feature>